<keyword evidence="3" id="KW-1185">Reference proteome</keyword>
<name>A0A2W7C5N4_9HYPH</name>
<sequence length="97" mass="10946">MGIKFSLVIVWVRCLFEVRGKQGREHRGSQIRMVSFDYAGLARRPCRRDVNAAKPTLADPTDRRHRTLRFRQGDEQEDGVERGAGLDQIGKPAALPG</sequence>
<accession>A0A2W7C5N4</accession>
<evidence type="ECO:0000256" key="1">
    <source>
        <dbReference type="SAM" id="MobiDB-lite"/>
    </source>
</evidence>
<evidence type="ECO:0000313" key="2">
    <source>
        <dbReference type="EMBL" id="PZV37681.1"/>
    </source>
</evidence>
<feature type="region of interest" description="Disordered" evidence="1">
    <location>
        <begin position="55"/>
        <end position="97"/>
    </location>
</feature>
<dbReference type="EMBL" id="MZXV01000032">
    <property type="protein sequence ID" value="PZV37681.1"/>
    <property type="molecule type" value="Genomic_DNA"/>
</dbReference>
<organism evidence="2 3">
    <name type="scientific">Mesorhizobium kowhaii</name>
    <dbReference type="NCBI Taxonomy" id="1300272"/>
    <lineage>
        <taxon>Bacteria</taxon>
        <taxon>Pseudomonadati</taxon>
        <taxon>Pseudomonadota</taxon>
        <taxon>Alphaproteobacteria</taxon>
        <taxon>Hyphomicrobiales</taxon>
        <taxon>Phyllobacteriaceae</taxon>
        <taxon>Mesorhizobium</taxon>
    </lineage>
</organism>
<comment type="caution">
    <text evidence="2">The sequence shown here is derived from an EMBL/GenBank/DDBJ whole genome shotgun (WGS) entry which is preliminary data.</text>
</comment>
<gene>
    <name evidence="2" type="ORF">B5V02_15495</name>
</gene>
<protein>
    <submittedName>
        <fullName evidence="2">Uncharacterized protein</fullName>
    </submittedName>
</protein>
<proteinExistence type="predicted"/>
<reference evidence="3" key="1">
    <citation type="submission" date="2017-03" db="EMBL/GenBank/DDBJ databases">
        <authorList>
            <person name="Safronova V.I."/>
            <person name="Sazanova A.L."/>
            <person name="Chirak E.R."/>
        </authorList>
    </citation>
    <scope>NUCLEOTIDE SEQUENCE [LARGE SCALE GENOMIC DNA]</scope>
    <source>
        <strain evidence="3">Ach-343</strain>
    </source>
</reference>
<evidence type="ECO:0000313" key="3">
    <source>
        <dbReference type="Proteomes" id="UP000248616"/>
    </source>
</evidence>
<dbReference type="AlphaFoldDB" id="A0A2W7C5N4"/>
<dbReference type="Proteomes" id="UP000248616">
    <property type="component" value="Unassembled WGS sequence"/>
</dbReference>